<dbReference type="GO" id="GO:0000271">
    <property type="term" value="P:polysaccharide biosynthetic process"/>
    <property type="evidence" value="ECO:0007669"/>
    <property type="project" value="TreeGrafter"/>
</dbReference>
<dbReference type="Gene3D" id="3.10.580.10">
    <property type="entry name" value="CBS-domain"/>
    <property type="match status" value="1"/>
</dbReference>
<dbReference type="GO" id="GO:0030170">
    <property type="term" value="F:pyridoxal phosphate binding"/>
    <property type="evidence" value="ECO:0007669"/>
    <property type="project" value="TreeGrafter"/>
</dbReference>
<evidence type="ECO:0000256" key="5">
    <source>
        <dbReference type="ARBA" id="ARBA00037999"/>
    </source>
</evidence>
<dbReference type="EMBL" id="DQ366712">
    <property type="protein sequence ID" value="ABE10774.1"/>
    <property type="molecule type" value="Genomic_DNA"/>
</dbReference>
<evidence type="ECO:0000313" key="9">
    <source>
        <dbReference type="EMBL" id="ABE10774.1"/>
    </source>
</evidence>
<dbReference type="AlphaFoldDB" id="Q1PLA5"/>
<organism evidence="9">
    <name type="scientific">uncultured Prochlorococcus marinus clone ASNC1363</name>
    <dbReference type="NCBI Taxonomy" id="379364"/>
    <lineage>
        <taxon>Bacteria</taxon>
        <taxon>Bacillati</taxon>
        <taxon>Cyanobacteriota</taxon>
        <taxon>Cyanophyceae</taxon>
        <taxon>Synechococcales</taxon>
        <taxon>Prochlorococcaceae</taxon>
        <taxon>Prochlorococcus</taxon>
    </lineage>
</organism>
<evidence type="ECO:0000256" key="6">
    <source>
        <dbReference type="PROSITE-ProRule" id="PRU00703"/>
    </source>
</evidence>
<dbReference type="FunFam" id="3.40.640.10:FF:000090">
    <property type="entry name" value="Pyridoxal phosphate-dependent aminotransferase"/>
    <property type="match status" value="1"/>
</dbReference>
<protein>
    <submittedName>
        <fullName evidence="9">DegT/DnrJ/EryC1/StrS aminotransferase</fullName>
    </submittedName>
</protein>
<keyword evidence="6" id="KW-0129">CBS domain</keyword>
<dbReference type="InterPro" id="IPR015424">
    <property type="entry name" value="PyrdxlP-dep_Trfase"/>
</dbReference>
<dbReference type="Gene3D" id="3.40.640.10">
    <property type="entry name" value="Type I PLP-dependent aspartate aminotransferase-like (Major domain)"/>
    <property type="match status" value="1"/>
</dbReference>
<dbReference type="SUPFAM" id="SSF54631">
    <property type="entry name" value="CBS-domain pair"/>
    <property type="match status" value="1"/>
</dbReference>
<dbReference type="GO" id="GO:0008483">
    <property type="term" value="F:transaminase activity"/>
    <property type="evidence" value="ECO:0007669"/>
    <property type="project" value="UniProtKB-KW"/>
</dbReference>
<dbReference type="SUPFAM" id="SSF53383">
    <property type="entry name" value="PLP-dependent transferases"/>
    <property type="match status" value="1"/>
</dbReference>
<comment type="cofactor">
    <cofactor evidence="1">
        <name>pyridoxal 5'-phosphate</name>
        <dbReference type="ChEBI" id="CHEBI:597326"/>
    </cofactor>
</comment>
<evidence type="ECO:0000256" key="1">
    <source>
        <dbReference type="ARBA" id="ARBA00001933"/>
    </source>
</evidence>
<reference evidence="9" key="1">
    <citation type="journal article" date="2006" name="Science">
        <title>Genomic islands and the ecology and evolution of Prochlorococcus.</title>
        <authorList>
            <person name="Coleman M.L."/>
            <person name="Sullivan M.B."/>
            <person name="Martiny A.C."/>
            <person name="Steglich C."/>
            <person name="Barry K."/>
            <person name="Delong E.F."/>
            <person name="Chisholm S.W."/>
        </authorList>
    </citation>
    <scope>NUCLEOTIDE SEQUENCE</scope>
</reference>
<evidence type="ECO:0000256" key="2">
    <source>
        <dbReference type="ARBA" id="ARBA00022576"/>
    </source>
</evidence>
<evidence type="ECO:0000256" key="3">
    <source>
        <dbReference type="ARBA" id="ARBA00022679"/>
    </source>
</evidence>
<dbReference type="CDD" id="cd00616">
    <property type="entry name" value="AHBA_syn"/>
    <property type="match status" value="1"/>
</dbReference>
<sequence>MDSIKEFIVEHNKSLKEALVVINKNGFGLCFVVKDKKLLGVVTDGDLRRYFLNENELDCKISKVMNKSFIYFHVQTDASIIRDAFRENIKYIPLVNDDFNLVDIASINKTHRIPILEPDLSGNEMNYVKECIKTNWISSQGKYVKKFEEYFSQLHQDRYSVSVSNGTTALHLALSALKIGPGDEVIVPNITFAACANVVIQTGAKPVFCEIDKESWCVSPEEIELLISSKTKAIMVVHLYGQVADVQIIQEICLKNRIYFIEDCAEAIGSSYDGNPVGVFGDIATFSFFGNKTISTGEGGMLLFKDQSLAKKSRILRDHGMNPNIKYWHEIPGYNYRLTNMQAAVGLAQLERFDSIIDKKIIISNWYKEKLGDCKGKIQKPLCLNLVKHSNWLYTVILDESIDKDEVIKNLFGFGIEARRVFYPLNVMPPYSKFRCSKSLVNSKYISDNGLSLPSSVNLQKNDIAYIVRCLKKILSIE</sequence>
<reference evidence="9" key="2">
    <citation type="submission" date="2006-04" db="EMBL/GenBank/DDBJ databases">
        <title>Sequencing of the draft fosmids and assembly of Prochlorococcus marinus environmental genome fragment.</title>
        <authorList>
            <consortium name="US DOE Joint Genome Institute (JGI)"/>
            <person name="Copeland A."/>
            <person name="Lucas S."/>
            <person name="Lapidus A."/>
            <person name="Barry K."/>
            <person name="Detter J.C."/>
            <person name="Glavina T."/>
            <person name="Hammon N."/>
            <person name="Israni S."/>
            <person name="Richardson P."/>
        </authorList>
    </citation>
    <scope>NUCLEOTIDE SEQUENCE</scope>
</reference>
<keyword evidence="4 7" id="KW-0663">Pyridoxal phosphate</keyword>
<dbReference type="Gene3D" id="3.90.1150.10">
    <property type="entry name" value="Aspartate Aminotransferase, domain 1"/>
    <property type="match status" value="1"/>
</dbReference>
<evidence type="ECO:0000256" key="4">
    <source>
        <dbReference type="ARBA" id="ARBA00022898"/>
    </source>
</evidence>
<keyword evidence="3 9" id="KW-0808">Transferase</keyword>
<dbReference type="InterPro" id="IPR015421">
    <property type="entry name" value="PyrdxlP-dep_Trfase_major"/>
</dbReference>
<dbReference type="InterPro" id="IPR046342">
    <property type="entry name" value="CBS_dom_sf"/>
</dbReference>
<name>Q1PLA5_PROMR</name>
<dbReference type="Pfam" id="PF01041">
    <property type="entry name" value="DegT_DnrJ_EryC1"/>
    <property type="match status" value="1"/>
</dbReference>
<evidence type="ECO:0000259" key="8">
    <source>
        <dbReference type="PROSITE" id="PS51371"/>
    </source>
</evidence>
<dbReference type="PANTHER" id="PTHR30244">
    <property type="entry name" value="TRANSAMINASE"/>
    <property type="match status" value="1"/>
</dbReference>
<dbReference type="PROSITE" id="PS51371">
    <property type="entry name" value="CBS"/>
    <property type="match status" value="1"/>
</dbReference>
<dbReference type="InterPro" id="IPR015422">
    <property type="entry name" value="PyrdxlP-dep_Trfase_small"/>
</dbReference>
<comment type="similarity">
    <text evidence="5 7">Belongs to the DegT/DnrJ/EryC1 family.</text>
</comment>
<gene>
    <name evidence="9" type="ORF">ASNC1363_0004</name>
</gene>
<accession>Q1PLA5</accession>
<dbReference type="InterPro" id="IPR000653">
    <property type="entry name" value="DegT/StrS_aminotransferase"/>
</dbReference>
<proteinExistence type="inferred from homology"/>
<evidence type="ECO:0000256" key="7">
    <source>
        <dbReference type="RuleBase" id="RU004508"/>
    </source>
</evidence>
<keyword evidence="2 9" id="KW-0032">Aminotransferase</keyword>
<dbReference type="Pfam" id="PF00571">
    <property type="entry name" value="CBS"/>
    <property type="match status" value="1"/>
</dbReference>
<dbReference type="InterPro" id="IPR000644">
    <property type="entry name" value="CBS_dom"/>
</dbReference>
<feature type="domain" description="CBS" evidence="8">
    <location>
        <begin position="1"/>
        <end position="57"/>
    </location>
</feature>
<dbReference type="PANTHER" id="PTHR30244:SF34">
    <property type="entry name" value="DTDP-4-AMINO-4,6-DIDEOXYGALACTOSE TRANSAMINASE"/>
    <property type="match status" value="1"/>
</dbReference>